<proteinExistence type="predicted"/>
<dbReference type="EMBL" id="CP017019">
    <property type="protein sequence ID" value="AOQ24556.1"/>
    <property type="molecule type" value="Genomic_DNA"/>
</dbReference>
<dbReference type="AlphaFoldDB" id="A0AAC9MVE9"/>
<sequence>MRITIRLNDKEDQDIIQHLNNVKNISKEVRRLLRVGLGVPVGIQPSREPVVAKTKPTILPKVEQKQIAAEDILDNLLGNF</sequence>
<evidence type="ECO:0000313" key="4">
    <source>
        <dbReference type="Proteomes" id="UP000322283"/>
    </source>
</evidence>
<evidence type="ECO:0000313" key="2">
    <source>
        <dbReference type="EMBL" id="TYL12657.1"/>
    </source>
</evidence>
<reference evidence="2 4" key="2">
    <citation type="submission" date="2019-05" db="EMBL/GenBank/DDBJ databases">
        <title>Genome sequence of Moorella thermoacetica ATCC 33924.</title>
        <authorList>
            <person name="Poehlein A."/>
            <person name="Bengelsdorf F.R."/>
            <person name="Duerre P."/>
            <person name="Daniel R."/>
        </authorList>
    </citation>
    <scope>NUCLEOTIDE SEQUENCE [LARGE SCALE GENOMIC DNA]</scope>
    <source>
        <strain evidence="2 4">ATCC 33924</strain>
    </source>
</reference>
<gene>
    <name evidence="1" type="ORF">Maut_02126</name>
    <name evidence="2" type="ORF">MTAT_18990</name>
</gene>
<name>A0AAC9MVE9_NEOTH</name>
<dbReference type="EMBL" id="VCDX01000006">
    <property type="protein sequence ID" value="TYL12657.1"/>
    <property type="molecule type" value="Genomic_DNA"/>
</dbReference>
<organism evidence="1 3">
    <name type="scientific">Neomoorella thermoacetica</name>
    <name type="common">Clostridium thermoaceticum</name>
    <dbReference type="NCBI Taxonomy" id="1525"/>
    <lineage>
        <taxon>Bacteria</taxon>
        <taxon>Bacillati</taxon>
        <taxon>Bacillota</taxon>
        <taxon>Clostridia</taxon>
        <taxon>Neomoorellales</taxon>
        <taxon>Neomoorellaceae</taxon>
        <taxon>Neomoorella</taxon>
    </lineage>
</organism>
<evidence type="ECO:0000313" key="1">
    <source>
        <dbReference type="EMBL" id="AOQ24556.1"/>
    </source>
</evidence>
<dbReference type="Proteomes" id="UP000322283">
    <property type="component" value="Unassembled WGS sequence"/>
</dbReference>
<dbReference type="Proteomes" id="UP000094598">
    <property type="component" value="Chromosome"/>
</dbReference>
<protein>
    <submittedName>
        <fullName evidence="1">Uncharacterized protein</fullName>
    </submittedName>
</protein>
<reference evidence="1 3" key="1">
    <citation type="submission" date="2016-08" db="EMBL/GenBank/DDBJ databases">
        <title>Moorella thermoacetica DSM 103132.</title>
        <authorList>
            <person name="Jendresen C.B."/>
            <person name="Redl S.M."/>
            <person name="Jensen T.O."/>
            <person name="Nielsen A.T."/>
        </authorList>
    </citation>
    <scope>NUCLEOTIDE SEQUENCE [LARGE SCALE GENOMIC DNA]</scope>
    <source>
        <strain evidence="1 3">DSM 103132</strain>
    </source>
</reference>
<keyword evidence="4" id="KW-1185">Reference proteome</keyword>
<dbReference type="RefSeq" id="WP_069590253.1">
    <property type="nucleotide sequence ID" value="NZ_CP017019.1"/>
</dbReference>
<accession>A0AAC9MVE9</accession>
<evidence type="ECO:0000313" key="3">
    <source>
        <dbReference type="Proteomes" id="UP000094598"/>
    </source>
</evidence>